<evidence type="ECO:0000313" key="2">
    <source>
        <dbReference type="EMBL" id="RLY04810.1"/>
    </source>
</evidence>
<dbReference type="RefSeq" id="WP_121834650.1">
    <property type="nucleotide sequence ID" value="NZ_CP163513.1"/>
</dbReference>
<feature type="domain" description="N-acetyltransferase" evidence="1">
    <location>
        <begin position="1"/>
        <end position="164"/>
    </location>
</feature>
<keyword evidence="2" id="KW-0808">Transferase</keyword>
<dbReference type="OrthoDB" id="794462at2"/>
<dbReference type="CDD" id="cd04301">
    <property type="entry name" value="NAT_SF"/>
    <property type="match status" value="1"/>
</dbReference>
<evidence type="ECO:0000259" key="1">
    <source>
        <dbReference type="PROSITE" id="PS51186"/>
    </source>
</evidence>
<dbReference type="Gene3D" id="3.40.630.30">
    <property type="match status" value="1"/>
</dbReference>
<reference evidence="2 3" key="1">
    <citation type="submission" date="2018-10" db="EMBL/GenBank/DDBJ databases">
        <title>Streptococcus hillyeri sp. nov., isolated from equine tracheal sample.</title>
        <authorList>
            <person name="Macfadyen A.C."/>
            <person name="Waller A."/>
            <person name="Paterson G.K."/>
        </authorList>
    </citation>
    <scope>NUCLEOTIDE SEQUENCE [LARGE SCALE GENOMIC DNA]</scope>
    <source>
        <strain evidence="2 3">28462</strain>
    </source>
</reference>
<dbReference type="EMBL" id="RCVM01000002">
    <property type="protein sequence ID" value="RLY04810.1"/>
    <property type="molecule type" value="Genomic_DNA"/>
</dbReference>
<name>A0A3L9E0Z5_9STRE</name>
<evidence type="ECO:0000313" key="3">
    <source>
        <dbReference type="Proteomes" id="UP000279194"/>
    </source>
</evidence>
<dbReference type="PROSITE" id="PS51186">
    <property type="entry name" value="GNAT"/>
    <property type="match status" value="1"/>
</dbReference>
<organism evidence="2 3">
    <name type="scientific">Streptococcus hillyeri</name>
    <dbReference type="NCBI Taxonomy" id="2282420"/>
    <lineage>
        <taxon>Bacteria</taxon>
        <taxon>Bacillati</taxon>
        <taxon>Bacillota</taxon>
        <taxon>Bacilli</taxon>
        <taxon>Lactobacillales</taxon>
        <taxon>Streptococcaceae</taxon>
        <taxon>Streptococcus</taxon>
    </lineage>
</organism>
<gene>
    <name evidence="2" type="ORF">EAF07_02120</name>
</gene>
<comment type="caution">
    <text evidence="2">The sequence shown here is derived from an EMBL/GenBank/DDBJ whole genome shotgun (WGS) entry which is preliminary data.</text>
</comment>
<keyword evidence="3" id="KW-1185">Reference proteome</keyword>
<dbReference type="SUPFAM" id="SSF55729">
    <property type="entry name" value="Acyl-CoA N-acyltransferases (Nat)"/>
    <property type="match status" value="1"/>
</dbReference>
<dbReference type="Proteomes" id="UP000279194">
    <property type="component" value="Unassembled WGS sequence"/>
</dbReference>
<dbReference type="AlphaFoldDB" id="A0A3L9E0Z5"/>
<proteinExistence type="predicted"/>
<sequence length="167" mass="19333">MIIRRAVLKDVPQIMAVCSRGWRETYKDLVPQSYINQVIEDYYNEARVTKDVLDDSPYYHGYWVVVEDDKVLGCIGGGIDEHNEGHIYVLYVDPELKRQGIGSQLVDAFTAYQKETYGIEKQWITSAMEGNRIGLSFYEKQGFIFQYATESKKSPSFPRSFHLKRSV</sequence>
<protein>
    <submittedName>
        <fullName evidence="2">N-acetyltransferase</fullName>
    </submittedName>
</protein>
<dbReference type="Pfam" id="PF00583">
    <property type="entry name" value="Acetyltransf_1"/>
    <property type="match status" value="1"/>
</dbReference>
<dbReference type="InterPro" id="IPR016181">
    <property type="entry name" value="Acyl_CoA_acyltransferase"/>
</dbReference>
<dbReference type="InterPro" id="IPR000182">
    <property type="entry name" value="GNAT_dom"/>
</dbReference>
<accession>A0A3L9E0Z5</accession>
<dbReference type="GO" id="GO:0016747">
    <property type="term" value="F:acyltransferase activity, transferring groups other than amino-acyl groups"/>
    <property type="evidence" value="ECO:0007669"/>
    <property type="project" value="InterPro"/>
</dbReference>